<feature type="domain" description="M23ase beta-sheet core" evidence="3">
    <location>
        <begin position="161"/>
        <end position="255"/>
    </location>
</feature>
<evidence type="ECO:0000256" key="1">
    <source>
        <dbReference type="ARBA" id="ARBA00022729"/>
    </source>
</evidence>
<organism evidence="4">
    <name type="scientific">Clostridium botulinum</name>
    <dbReference type="NCBI Taxonomy" id="1491"/>
    <lineage>
        <taxon>Bacteria</taxon>
        <taxon>Bacillati</taxon>
        <taxon>Bacillota</taxon>
        <taxon>Clostridia</taxon>
        <taxon>Eubacteriales</taxon>
        <taxon>Clostridiaceae</taxon>
        <taxon>Clostridium</taxon>
    </lineage>
</organism>
<protein>
    <submittedName>
        <fullName evidence="4">M23 family metallopeptidase</fullName>
    </submittedName>
</protein>
<dbReference type="FunFam" id="2.70.70.10:FF:000040">
    <property type="entry name" value="Peptidase, M23/M37 family"/>
    <property type="match status" value="1"/>
</dbReference>
<comment type="caution">
    <text evidence="4">The sequence shown here is derived from an EMBL/GenBank/DDBJ whole genome shotgun (WGS) entry which is preliminary data.</text>
</comment>
<dbReference type="Gene3D" id="2.70.70.10">
    <property type="entry name" value="Glucose Permease (Domain IIA)"/>
    <property type="match status" value="1"/>
</dbReference>
<keyword evidence="2" id="KW-1133">Transmembrane helix</keyword>
<dbReference type="AlphaFoldDB" id="A0A6G4G859"/>
<dbReference type="PANTHER" id="PTHR21666:SF289">
    <property type="entry name" value="L-ALA--D-GLU ENDOPEPTIDASE"/>
    <property type="match status" value="1"/>
</dbReference>
<dbReference type="SUPFAM" id="SSF51261">
    <property type="entry name" value="Duplicated hybrid motif"/>
    <property type="match status" value="1"/>
</dbReference>
<dbReference type="EMBL" id="SXFE01000046">
    <property type="protein sequence ID" value="NFP59462.1"/>
    <property type="molecule type" value="Genomic_DNA"/>
</dbReference>
<reference evidence="4" key="1">
    <citation type="submission" date="2019-04" db="EMBL/GenBank/DDBJ databases">
        <title>Genome sequencing of Clostridium botulinum Groups I-IV and Clostridium butyricum.</title>
        <authorList>
            <person name="Brunt J."/>
            <person name="Van Vliet A.H.M."/>
            <person name="Stringer S.C."/>
            <person name="Carter A.T."/>
            <person name="Peck M.W."/>
        </authorList>
    </citation>
    <scope>NUCLEOTIDE SEQUENCE</scope>
    <source>
        <strain evidence="4">5009</strain>
    </source>
</reference>
<accession>A0A6G4G859</accession>
<dbReference type="InterPro" id="IPR016047">
    <property type="entry name" value="M23ase_b-sheet_dom"/>
</dbReference>
<dbReference type="PANTHER" id="PTHR21666">
    <property type="entry name" value="PEPTIDASE-RELATED"/>
    <property type="match status" value="1"/>
</dbReference>
<dbReference type="InterPro" id="IPR011055">
    <property type="entry name" value="Dup_hybrid_motif"/>
</dbReference>
<name>A0A6G4G859_CLOBO</name>
<evidence type="ECO:0000313" key="4">
    <source>
        <dbReference type="EMBL" id="NFP59462.1"/>
    </source>
</evidence>
<gene>
    <name evidence="4" type="ORF">FDG35_16375</name>
</gene>
<keyword evidence="2" id="KW-0812">Transmembrane</keyword>
<dbReference type="CDD" id="cd12797">
    <property type="entry name" value="M23_peptidase"/>
    <property type="match status" value="1"/>
</dbReference>
<sequence>MVRFYNSQYEEYYNSLKNRKNNNLRNSNYMYGERNNRRENFNSNFFQKRIIRDLIGVFLLSVFVLGLKAFSNSQTQMVYNYSKKIVNENYDYKKVINKAKNLDVNFLEDKILKYIDTFKSKVTGEKTIEELISNDFVLPVDGKVTSTYGEREDPINKKKAFHKGIDIDAKENTEVLASFGGTVKECGEDKELGKYILLDHGQGIETKYAHLNKIKVKKGEEVKKGKDIAESGNTGKSTGAHLHFEIIYMGENKNPQDYFSNIKE</sequence>
<feature type="transmembrane region" description="Helical" evidence="2">
    <location>
        <begin position="50"/>
        <end position="70"/>
    </location>
</feature>
<keyword evidence="2" id="KW-0472">Membrane</keyword>
<dbReference type="GO" id="GO:0004222">
    <property type="term" value="F:metalloendopeptidase activity"/>
    <property type="evidence" value="ECO:0007669"/>
    <property type="project" value="TreeGrafter"/>
</dbReference>
<evidence type="ECO:0000259" key="3">
    <source>
        <dbReference type="Pfam" id="PF01551"/>
    </source>
</evidence>
<evidence type="ECO:0000256" key="2">
    <source>
        <dbReference type="SAM" id="Phobius"/>
    </source>
</evidence>
<keyword evidence="1" id="KW-0732">Signal</keyword>
<dbReference type="Pfam" id="PF01551">
    <property type="entry name" value="Peptidase_M23"/>
    <property type="match status" value="1"/>
</dbReference>
<dbReference type="InterPro" id="IPR050570">
    <property type="entry name" value="Cell_wall_metabolism_enzyme"/>
</dbReference>
<proteinExistence type="predicted"/>